<sequence>MAAKLTLISASAGYGKTTTLGEWARQSGVLVAWVSLDKQDDEWVQFWSYVAASIQKRVPGFARTVWPLLEKGPSASSESQEPAISALLNELRRLSAELAVVLDDFHLIELPAILKSLRYLLAYLPPHVHLYIASRTDSSVSDAGLLDQGEVRRITVQDLRFRPDEGLTFFPGYERFAVVRTAGGRIVRSDRRLDQRPAARGARA</sequence>
<reference evidence="1" key="1">
    <citation type="submission" date="2022-10" db="EMBL/GenBank/DDBJ databases">
        <title>Comparative genomic analysis of Cohnella hashimotonis sp. nov., isolated from the International Space Station.</title>
        <authorList>
            <person name="Simpson A."/>
            <person name="Venkateswaran K."/>
        </authorList>
    </citation>
    <scope>NUCLEOTIDE SEQUENCE</scope>
    <source>
        <strain evidence="1">DSM 28161</strain>
    </source>
</reference>
<dbReference type="AlphaFoldDB" id="A0A9X4QTY0"/>
<dbReference type="RefSeq" id="WP_277533654.1">
    <property type="nucleotide sequence ID" value="NZ_JAPDIA010000007.1"/>
</dbReference>
<protein>
    <recommendedName>
        <fullName evidence="3">LuxR family transcriptional regulator</fullName>
    </recommendedName>
</protein>
<keyword evidence="2" id="KW-1185">Reference proteome</keyword>
<gene>
    <name evidence="1" type="ORF">OMP40_18670</name>
</gene>
<dbReference type="Proteomes" id="UP001153404">
    <property type="component" value="Unassembled WGS sequence"/>
</dbReference>
<dbReference type="SUPFAM" id="SSF52540">
    <property type="entry name" value="P-loop containing nucleoside triphosphate hydrolases"/>
    <property type="match status" value="1"/>
</dbReference>
<organism evidence="1 2">
    <name type="scientific">Cohnella rhizosphaerae</name>
    <dbReference type="NCBI Taxonomy" id="1457232"/>
    <lineage>
        <taxon>Bacteria</taxon>
        <taxon>Bacillati</taxon>
        <taxon>Bacillota</taxon>
        <taxon>Bacilli</taxon>
        <taxon>Bacillales</taxon>
        <taxon>Paenibacillaceae</taxon>
        <taxon>Cohnella</taxon>
    </lineage>
</organism>
<name>A0A9X4QTY0_9BACL</name>
<evidence type="ECO:0000313" key="2">
    <source>
        <dbReference type="Proteomes" id="UP001153404"/>
    </source>
</evidence>
<dbReference type="EMBL" id="JAPDIA010000007">
    <property type="protein sequence ID" value="MDG0811165.1"/>
    <property type="molecule type" value="Genomic_DNA"/>
</dbReference>
<proteinExistence type="predicted"/>
<dbReference type="InterPro" id="IPR027417">
    <property type="entry name" value="P-loop_NTPase"/>
</dbReference>
<evidence type="ECO:0008006" key="3">
    <source>
        <dbReference type="Google" id="ProtNLM"/>
    </source>
</evidence>
<comment type="caution">
    <text evidence="1">The sequence shown here is derived from an EMBL/GenBank/DDBJ whole genome shotgun (WGS) entry which is preliminary data.</text>
</comment>
<accession>A0A9X4QTY0</accession>
<evidence type="ECO:0000313" key="1">
    <source>
        <dbReference type="EMBL" id="MDG0811165.1"/>
    </source>
</evidence>